<dbReference type="GO" id="GO:0003676">
    <property type="term" value="F:nucleic acid binding"/>
    <property type="evidence" value="ECO:0007669"/>
    <property type="project" value="InterPro"/>
</dbReference>
<reference evidence="1" key="1">
    <citation type="submission" date="2021-02" db="EMBL/GenBank/DDBJ databases">
        <authorList>
            <person name="Nowell W R."/>
        </authorList>
    </citation>
    <scope>NUCLEOTIDE SEQUENCE</scope>
</reference>
<keyword evidence="2" id="KW-1185">Reference proteome</keyword>
<proteinExistence type="predicted"/>
<dbReference type="Gene3D" id="3.30.420.10">
    <property type="entry name" value="Ribonuclease H-like superfamily/Ribonuclease H"/>
    <property type="match status" value="1"/>
</dbReference>
<dbReference type="AlphaFoldDB" id="A0A820RM80"/>
<organism evidence="1 2">
    <name type="scientific">Rotaria socialis</name>
    <dbReference type="NCBI Taxonomy" id="392032"/>
    <lineage>
        <taxon>Eukaryota</taxon>
        <taxon>Metazoa</taxon>
        <taxon>Spiralia</taxon>
        <taxon>Gnathifera</taxon>
        <taxon>Rotifera</taxon>
        <taxon>Eurotatoria</taxon>
        <taxon>Bdelloidea</taxon>
        <taxon>Philodinida</taxon>
        <taxon>Philodinidae</taxon>
        <taxon>Rotaria</taxon>
    </lineage>
</organism>
<comment type="caution">
    <text evidence="1">The sequence shown here is derived from an EMBL/GenBank/DDBJ whole genome shotgun (WGS) entry which is preliminary data.</text>
</comment>
<name>A0A820RM80_9BILA</name>
<dbReference type="InterPro" id="IPR036397">
    <property type="entry name" value="RNaseH_sf"/>
</dbReference>
<gene>
    <name evidence="1" type="ORF">UJA718_LOCUS21819</name>
</gene>
<sequence>MESKDLQNIALPKTIKRWCQMILQSGSITLSSPPGGPRLARTKGNIRKVFQPDDVKPHSYHLTQLWCRDNFPSFIGKDRWPPNSPDLNPLDYSIWDELVNTINWNKVQSKTTLIQ</sequence>
<evidence type="ECO:0000313" key="1">
    <source>
        <dbReference type="EMBL" id="CAF4437482.1"/>
    </source>
</evidence>
<dbReference type="Proteomes" id="UP000663873">
    <property type="component" value="Unassembled WGS sequence"/>
</dbReference>
<protein>
    <submittedName>
        <fullName evidence="1">Uncharacterized protein</fullName>
    </submittedName>
</protein>
<accession>A0A820RM80</accession>
<dbReference type="EMBL" id="CAJOBP010004347">
    <property type="protein sequence ID" value="CAF4437482.1"/>
    <property type="molecule type" value="Genomic_DNA"/>
</dbReference>
<evidence type="ECO:0000313" key="2">
    <source>
        <dbReference type="Proteomes" id="UP000663873"/>
    </source>
</evidence>